<dbReference type="PROSITE" id="PS00141">
    <property type="entry name" value="ASP_PROTEASE"/>
    <property type="match status" value="2"/>
</dbReference>
<keyword evidence="7" id="KW-0325">Glycoprotein</keyword>
<feature type="active site" evidence="8">
    <location>
        <position position="100"/>
    </location>
</feature>
<dbReference type="KEGG" id="lgi:LOTGIDRAFT_173095"/>
<dbReference type="InterPro" id="IPR021109">
    <property type="entry name" value="Peptidase_aspartic_dom_sf"/>
</dbReference>
<dbReference type="RefSeq" id="XP_009048525.1">
    <property type="nucleotide sequence ID" value="XM_009050277.1"/>
</dbReference>
<feature type="signal peptide" evidence="11">
    <location>
        <begin position="1"/>
        <end position="18"/>
    </location>
</feature>
<dbReference type="PRINTS" id="PR00792">
    <property type="entry name" value="PEPSIN"/>
</dbReference>
<evidence type="ECO:0000313" key="13">
    <source>
        <dbReference type="EMBL" id="ESP00819.1"/>
    </source>
</evidence>
<dbReference type="PANTHER" id="PTHR47966:SF51">
    <property type="entry name" value="BETA-SITE APP-CLEAVING ENZYME, ISOFORM A-RELATED"/>
    <property type="match status" value="1"/>
</dbReference>
<evidence type="ECO:0000256" key="9">
    <source>
        <dbReference type="PIRSR" id="PIRSR601461-2"/>
    </source>
</evidence>
<evidence type="ECO:0000256" key="7">
    <source>
        <dbReference type="ARBA" id="ARBA00023180"/>
    </source>
</evidence>
<dbReference type="PROSITE" id="PS51767">
    <property type="entry name" value="PEPTIDASE_A1"/>
    <property type="match status" value="1"/>
</dbReference>
<evidence type="ECO:0000256" key="1">
    <source>
        <dbReference type="ARBA" id="ARBA00007447"/>
    </source>
</evidence>
<dbReference type="Pfam" id="PF00026">
    <property type="entry name" value="Asp"/>
    <property type="match status" value="1"/>
</dbReference>
<keyword evidence="6 9" id="KW-1015">Disulfide bond</keyword>
<evidence type="ECO:0000256" key="10">
    <source>
        <dbReference type="RuleBase" id="RU000454"/>
    </source>
</evidence>
<feature type="chain" id="PRO_5004715882" description="Peptidase A1 domain-containing protein" evidence="11">
    <location>
        <begin position="19"/>
        <end position="406"/>
    </location>
</feature>
<dbReference type="Gene3D" id="2.40.70.10">
    <property type="entry name" value="Acid Proteases"/>
    <property type="match status" value="2"/>
</dbReference>
<dbReference type="InterPro" id="IPR001969">
    <property type="entry name" value="Aspartic_peptidase_AS"/>
</dbReference>
<dbReference type="AlphaFoldDB" id="V4A9Z7"/>
<keyword evidence="14" id="KW-1185">Reference proteome</keyword>
<dbReference type="InterPro" id="IPR001461">
    <property type="entry name" value="Aspartic_peptidase_A1"/>
</dbReference>
<dbReference type="PANTHER" id="PTHR47966">
    <property type="entry name" value="BETA-SITE APP-CLEAVING ENZYME, ISOFORM A-RELATED"/>
    <property type="match status" value="1"/>
</dbReference>
<keyword evidence="5 10" id="KW-0378">Hydrolase</keyword>
<evidence type="ECO:0000256" key="6">
    <source>
        <dbReference type="ARBA" id="ARBA00023157"/>
    </source>
</evidence>
<dbReference type="Proteomes" id="UP000030746">
    <property type="component" value="Unassembled WGS sequence"/>
</dbReference>
<keyword evidence="4 10" id="KW-0064">Aspartyl protease</keyword>
<keyword evidence="3 11" id="KW-0732">Signal</keyword>
<dbReference type="GO" id="GO:0006508">
    <property type="term" value="P:proteolysis"/>
    <property type="evidence" value="ECO:0007669"/>
    <property type="project" value="UniProtKB-KW"/>
</dbReference>
<proteinExistence type="inferred from homology"/>
<feature type="disulfide bond" evidence="9">
    <location>
        <begin position="113"/>
        <end position="120"/>
    </location>
</feature>
<dbReference type="InterPro" id="IPR033121">
    <property type="entry name" value="PEPTIDASE_A1"/>
</dbReference>
<dbReference type="SUPFAM" id="SSF50630">
    <property type="entry name" value="Acid proteases"/>
    <property type="match status" value="1"/>
</dbReference>
<evidence type="ECO:0000256" key="11">
    <source>
        <dbReference type="SAM" id="SignalP"/>
    </source>
</evidence>
<evidence type="ECO:0000259" key="12">
    <source>
        <dbReference type="PROSITE" id="PS51767"/>
    </source>
</evidence>
<comment type="similarity">
    <text evidence="1 10">Belongs to the peptidase A1 family.</text>
</comment>
<evidence type="ECO:0000256" key="8">
    <source>
        <dbReference type="PIRSR" id="PIRSR601461-1"/>
    </source>
</evidence>
<evidence type="ECO:0000256" key="4">
    <source>
        <dbReference type="ARBA" id="ARBA00022750"/>
    </source>
</evidence>
<evidence type="ECO:0000256" key="2">
    <source>
        <dbReference type="ARBA" id="ARBA00022670"/>
    </source>
</evidence>
<dbReference type="FunFam" id="2.40.70.10:FF:000009">
    <property type="entry name" value="Aspartic proteinase A1"/>
    <property type="match status" value="1"/>
</dbReference>
<dbReference type="FunFam" id="2.40.70.10:FF:000044">
    <property type="entry name" value="Lysosomal aspartic protease"/>
    <property type="match status" value="1"/>
</dbReference>
<keyword evidence="2 10" id="KW-0645">Protease</keyword>
<evidence type="ECO:0000256" key="5">
    <source>
        <dbReference type="ARBA" id="ARBA00022801"/>
    </source>
</evidence>
<sequence>MKLLNFSLVLLFVCVSDALIRLPLHKFKTVRRTLKDLHISIDKLHGRYNHQPLQFKNGVVNMNIGDPKPDPEPLTNYLDAQYYGAIGIGTPKQSFKVVFDTGSSNLWVPSKKCKLTDIACLLHNKYDSSKSSTYKANGTKFAIQYGTGSLTGFLSTDDVTIGEITVKHQTFAEAVTQPGITFVAAKFDGILGLGFDTISVDQVTPVFYNMVNQSLIPDPVFSVYLDRNPEGKEGGELIFGGSDPNHYNGSFSYLPVTRKGYWQFKMDGINVDGKASSFCSGGCQAIADTGTSLLAGPSDEIAKLQTMIGATPLAKGEYMVDCNKISSLPPITFMLGGKPFTLQGKDYVLVISQAGQQICLSGFIGLDIPPPAGPLWILGDVFLGPFYSEFDLGNNRVGLAYSVNSN</sequence>
<dbReference type="GO" id="GO:0004190">
    <property type="term" value="F:aspartic-type endopeptidase activity"/>
    <property type="evidence" value="ECO:0007669"/>
    <property type="project" value="UniProtKB-KW"/>
</dbReference>
<dbReference type="STRING" id="225164.V4A9Z7"/>
<protein>
    <recommendedName>
        <fullName evidence="12">Peptidase A1 domain-containing protein</fullName>
    </recommendedName>
</protein>
<gene>
    <name evidence="13" type="ORF">LOTGIDRAFT_173095</name>
</gene>
<name>V4A9Z7_LOTGI</name>
<dbReference type="OrthoDB" id="771136at2759"/>
<dbReference type="CTD" id="20242286"/>
<dbReference type="GeneID" id="20242286"/>
<organism evidence="13 14">
    <name type="scientific">Lottia gigantea</name>
    <name type="common">Giant owl limpet</name>
    <dbReference type="NCBI Taxonomy" id="225164"/>
    <lineage>
        <taxon>Eukaryota</taxon>
        <taxon>Metazoa</taxon>
        <taxon>Spiralia</taxon>
        <taxon>Lophotrochozoa</taxon>
        <taxon>Mollusca</taxon>
        <taxon>Gastropoda</taxon>
        <taxon>Patellogastropoda</taxon>
        <taxon>Lottioidea</taxon>
        <taxon>Lottiidae</taxon>
        <taxon>Lottia</taxon>
    </lineage>
</organism>
<dbReference type="EMBL" id="KB200665">
    <property type="protein sequence ID" value="ESP00819.1"/>
    <property type="molecule type" value="Genomic_DNA"/>
</dbReference>
<feature type="domain" description="Peptidase A1" evidence="12">
    <location>
        <begin position="82"/>
        <end position="400"/>
    </location>
</feature>
<dbReference type="HOGENOM" id="CLU_013253_3_0_1"/>
<dbReference type="MEROPS" id="A01.009"/>
<evidence type="ECO:0000313" key="14">
    <source>
        <dbReference type="Proteomes" id="UP000030746"/>
    </source>
</evidence>
<dbReference type="OMA" id="GVHDAAC"/>
<feature type="active site" evidence="8">
    <location>
        <position position="288"/>
    </location>
</feature>
<evidence type="ECO:0000256" key="3">
    <source>
        <dbReference type="ARBA" id="ARBA00022729"/>
    </source>
</evidence>
<accession>V4A9Z7</accession>
<reference evidence="13 14" key="1">
    <citation type="journal article" date="2013" name="Nature">
        <title>Insights into bilaterian evolution from three spiralian genomes.</title>
        <authorList>
            <person name="Simakov O."/>
            <person name="Marletaz F."/>
            <person name="Cho S.J."/>
            <person name="Edsinger-Gonzales E."/>
            <person name="Havlak P."/>
            <person name="Hellsten U."/>
            <person name="Kuo D.H."/>
            <person name="Larsson T."/>
            <person name="Lv J."/>
            <person name="Arendt D."/>
            <person name="Savage R."/>
            <person name="Osoegawa K."/>
            <person name="de Jong P."/>
            <person name="Grimwood J."/>
            <person name="Chapman J.A."/>
            <person name="Shapiro H."/>
            <person name="Aerts A."/>
            <person name="Otillar R.P."/>
            <person name="Terry A.Y."/>
            <person name="Boore J.L."/>
            <person name="Grigoriev I.V."/>
            <person name="Lindberg D.R."/>
            <person name="Seaver E.C."/>
            <person name="Weisblat D.A."/>
            <person name="Putnam N.H."/>
            <person name="Rokhsar D.S."/>
        </authorList>
    </citation>
    <scope>NUCLEOTIDE SEQUENCE [LARGE SCALE GENOMIC DNA]</scope>
</reference>